<dbReference type="GO" id="GO:0003676">
    <property type="term" value="F:nucleic acid binding"/>
    <property type="evidence" value="ECO:0007669"/>
    <property type="project" value="InterPro"/>
</dbReference>
<keyword evidence="3 7" id="KW-0378">Hydrolase</keyword>
<dbReference type="GO" id="GO:0005694">
    <property type="term" value="C:chromosome"/>
    <property type="evidence" value="ECO:0007669"/>
    <property type="project" value="TreeGrafter"/>
</dbReference>
<comment type="subcellular location">
    <subcellularLocation>
        <location evidence="7">Nucleus</location>
    </subcellularLocation>
</comment>
<dbReference type="InterPro" id="IPR011545">
    <property type="entry name" value="DEAD/DEAH_box_helicase_dom"/>
</dbReference>
<evidence type="ECO:0000313" key="12">
    <source>
        <dbReference type="Proteomes" id="UP001175228"/>
    </source>
</evidence>
<dbReference type="SMART" id="SM00490">
    <property type="entry name" value="HELICc"/>
    <property type="match status" value="1"/>
</dbReference>
<name>A0AA39QJY1_9AGAR</name>
<dbReference type="PANTHER" id="PTHR13710:SF152">
    <property type="entry name" value="ATP-DEPENDENT DNA HELICASE Q5"/>
    <property type="match status" value="1"/>
</dbReference>
<dbReference type="AlphaFoldDB" id="A0AA39QJY1"/>
<dbReference type="PANTHER" id="PTHR13710">
    <property type="entry name" value="DNA HELICASE RECQ FAMILY MEMBER"/>
    <property type="match status" value="1"/>
</dbReference>
<gene>
    <name evidence="11" type="ORF">EDD18DRAFT_495684</name>
</gene>
<dbReference type="InterPro" id="IPR001650">
    <property type="entry name" value="Helicase_C-like"/>
</dbReference>
<evidence type="ECO:0000256" key="1">
    <source>
        <dbReference type="ARBA" id="ARBA00005446"/>
    </source>
</evidence>
<comment type="caution">
    <text evidence="11">The sequence shown here is derived from an EMBL/GenBank/DDBJ whole genome shotgun (WGS) entry which is preliminary data.</text>
</comment>
<keyword evidence="2 7" id="KW-0547">Nucleotide-binding</keyword>
<dbReference type="CDD" id="cd18794">
    <property type="entry name" value="SF2_C_RecQ"/>
    <property type="match status" value="1"/>
</dbReference>
<comment type="catalytic activity">
    <reaction evidence="6 7">
        <text>Couples ATP hydrolysis with the unwinding of duplex DNA by translocating in the 3'-5' direction.</text>
        <dbReference type="EC" id="5.6.2.4"/>
    </reaction>
</comment>
<dbReference type="InterPro" id="IPR032284">
    <property type="entry name" value="RecQ_Zn-bd"/>
</dbReference>
<evidence type="ECO:0000256" key="3">
    <source>
        <dbReference type="ARBA" id="ARBA00022801"/>
    </source>
</evidence>
<evidence type="ECO:0000256" key="4">
    <source>
        <dbReference type="ARBA" id="ARBA00022806"/>
    </source>
</evidence>
<reference evidence="11" key="1">
    <citation type="submission" date="2023-06" db="EMBL/GenBank/DDBJ databases">
        <authorList>
            <consortium name="Lawrence Berkeley National Laboratory"/>
            <person name="Ahrendt S."/>
            <person name="Sahu N."/>
            <person name="Indic B."/>
            <person name="Wong-Bajracharya J."/>
            <person name="Merenyi Z."/>
            <person name="Ke H.-M."/>
            <person name="Monk M."/>
            <person name="Kocsube S."/>
            <person name="Drula E."/>
            <person name="Lipzen A."/>
            <person name="Balint B."/>
            <person name="Henrissat B."/>
            <person name="Andreopoulos B."/>
            <person name="Martin F.M."/>
            <person name="Harder C.B."/>
            <person name="Rigling D."/>
            <person name="Ford K.L."/>
            <person name="Foster G.D."/>
            <person name="Pangilinan J."/>
            <person name="Papanicolaou A."/>
            <person name="Barry K."/>
            <person name="LaButti K."/>
            <person name="Viragh M."/>
            <person name="Koriabine M."/>
            <person name="Yan M."/>
            <person name="Riley R."/>
            <person name="Champramary S."/>
            <person name="Plett K.L."/>
            <person name="Tsai I.J."/>
            <person name="Slot J."/>
            <person name="Sipos G."/>
            <person name="Plett J."/>
            <person name="Nagy L.G."/>
            <person name="Grigoriev I.V."/>
        </authorList>
    </citation>
    <scope>NUCLEOTIDE SEQUENCE</scope>
    <source>
        <strain evidence="11">HWK02</strain>
    </source>
</reference>
<dbReference type="GO" id="GO:0043138">
    <property type="term" value="F:3'-5' DNA helicase activity"/>
    <property type="evidence" value="ECO:0007669"/>
    <property type="project" value="UniProtKB-EC"/>
</dbReference>
<feature type="region of interest" description="Disordered" evidence="8">
    <location>
        <begin position="477"/>
        <end position="522"/>
    </location>
</feature>
<dbReference type="GO" id="GO:0005524">
    <property type="term" value="F:ATP binding"/>
    <property type="evidence" value="ECO:0007669"/>
    <property type="project" value="UniProtKB-KW"/>
</dbReference>
<organism evidence="11 12">
    <name type="scientific">Armillaria luteobubalina</name>
    <dbReference type="NCBI Taxonomy" id="153913"/>
    <lineage>
        <taxon>Eukaryota</taxon>
        <taxon>Fungi</taxon>
        <taxon>Dikarya</taxon>
        <taxon>Basidiomycota</taxon>
        <taxon>Agaricomycotina</taxon>
        <taxon>Agaricomycetes</taxon>
        <taxon>Agaricomycetidae</taxon>
        <taxon>Agaricales</taxon>
        <taxon>Marasmiineae</taxon>
        <taxon>Physalacriaceae</taxon>
        <taxon>Armillaria</taxon>
    </lineage>
</organism>
<proteinExistence type="inferred from homology"/>
<comment type="similarity">
    <text evidence="1 7">Belongs to the helicase family. RecQ subfamily.</text>
</comment>
<dbReference type="NCBIfam" id="TIGR00614">
    <property type="entry name" value="recQ_fam"/>
    <property type="match status" value="1"/>
</dbReference>
<evidence type="ECO:0000256" key="6">
    <source>
        <dbReference type="ARBA" id="ARBA00034617"/>
    </source>
</evidence>
<dbReference type="CDD" id="cd17920">
    <property type="entry name" value="DEXHc_RecQ"/>
    <property type="match status" value="1"/>
</dbReference>
<dbReference type="GO" id="GO:0005634">
    <property type="term" value="C:nucleus"/>
    <property type="evidence" value="ECO:0007669"/>
    <property type="project" value="UniProtKB-SubCell"/>
</dbReference>
<dbReference type="InterPro" id="IPR004589">
    <property type="entry name" value="DNA_helicase_ATP-dep_RecQ"/>
</dbReference>
<evidence type="ECO:0000313" key="11">
    <source>
        <dbReference type="EMBL" id="KAK0504322.1"/>
    </source>
</evidence>
<keyword evidence="12" id="KW-1185">Reference proteome</keyword>
<dbReference type="Proteomes" id="UP001175228">
    <property type="component" value="Unassembled WGS sequence"/>
</dbReference>
<comment type="catalytic activity">
    <reaction evidence="7">
        <text>ATP + H2O = ADP + phosphate + H(+)</text>
        <dbReference type="Rhea" id="RHEA:13065"/>
        <dbReference type="ChEBI" id="CHEBI:15377"/>
        <dbReference type="ChEBI" id="CHEBI:15378"/>
        <dbReference type="ChEBI" id="CHEBI:30616"/>
        <dbReference type="ChEBI" id="CHEBI:43474"/>
        <dbReference type="ChEBI" id="CHEBI:456216"/>
    </reaction>
</comment>
<dbReference type="Pfam" id="PF00270">
    <property type="entry name" value="DEAD"/>
    <property type="match status" value="1"/>
</dbReference>
<evidence type="ECO:0000259" key="10">
    <source>
        <dbReference type="PROSITE" id="PS51194"/>
    </source>
</evidence>
<dbReference type="SMART" id="SM00487">
    <property type="entry name" value="DEXDc"/>
    <property type="match status" value="1"/>
</dbReference>
<dbReference type="Pfam" id="PF00271">
    <property type="entry name" value="Helicase_C"/>
    <property type="match status" value="1"/>
</dbReference>
<dbReference type="EC" id="5.6.2.4" evidence="7"/>
<keyword evidence="5 7" id="KW-0067">ATP-binding</keyword>
<feature type="compositionally biased region" description="Polar residues" evidence="8">
    <location>
        <begin position="479"/>
        <end position="510"/>
    </location>
</feature>
<evidence type="ECO:0000256" key="5">
    <source>
        <dbReference type="ARBA" id="ARBA00022840"/>
    </source>
</evidence>
<evidence type="ECO:0000256" key="2">
    <source>
        <dbReference type="ARBA" id="ARBA00022741"/>
    </source>
</evidence>
<dbReference type="Gene3D" id="3.40.50.300">
    <property type="entry name" value="P-loop containing nucleotide triphosphate hydrolases"/>
    <property type="match status" value="2"/>
</dbReference>
<keyword evidence="7" id="KW-0539">Nucleus</keyword>
<evidence type="ECO:0000259" key="9">
    <source>
        <dbReference type="PROSITE" id="PS51192"/>
    </source>
</evidence>
<dbReference type="InterPro" id="IPR027417">
    <property type="entry name" value="P-loop_NTPase"/>
</dbReference>
<accession>A0AA39QJY1</accession>
<dbReference type="SUPFAM" id="SSF52540">
    <property type="entry name" value="P-loop containing nucleoside triphosphate hydrolases"/>
    <property type="match status" value="1"/>
</dbReference>
<protein>
    <recommendedName>
        <fullName evidence="7">ATP-dependent DNA helicase</fullName>
        <ecNumber evidence="7">5.6.2.4</ecNumber>
    </recommendedName>
</protein>
<dbReference type="GO" id="GO:0005737">
    <property type="term" value="C:cytoplasm"/>
    <property type="evidence" value="ECO:0007669"/>
    <property type="project" value="TreeGrafter"/>
</dbReference>
<dbReference type="GO" id="GO:0000724">
    <property type="term" value="P:double-strand break repair via homologous recombination"/>
    <property type="evidence" value="ECO:0007669"/>
    <property type="project" value="TreeGrafter"/>
</dbReference>
<feature type="domain" description="Helicase ATP-binding" evidence="9">
    <location>
        <begin position="31"/>
        <end position="222"/>
    </location>
</feature>
<evidence type="ECO:0000256" key="7">
    <source>
        <dbReference type="RuleBase" id="RU364117"/>
    </source>
</evidence>
<evidence type="ECO:0000256" key="8">
    <source>
        <dbReference type="SAM" id="MobiDB-lite"/>
    </source>
</evidence>
<keyword evidence="4 7" id="KW-0347">Helicase</keyword>
<dbReference type="Pfam" id="PF16124">
    <property type="entry name" value="RecQ_Zn_bind"/>
    <property type="match status" value="1"/>
</dbReference>
<dbReference type="PROSITE" id="PS51192">
    <property type="entry name" value="HELICASE_ATP_BIND_1"/>
    <property type="match status" value="1"/>
</dbReference>
<feature type="domain" description="Helicase C-terminal" evidence="10">
    <location>
        <begin position="253"/>
        <end position="402"/>
    </location>
</feature>
<dbReference type="GO" id="GO:0009378">
    <property type="term" value="F:four-way junction helicase activity"/>
    <property type="evidence" value="ECO:0007669"/>
    <property type="project" value="TreeGrafter"/>
</dbReference>
<dbReference type="EMBL" id="JAUEPU010000003">
    <property type="protein sequence ID" value="KAK0504322.1"/>
    <property type="molecule type" value="Genomic_DNA"/>
</dbReference>
<dbReference type="InterPro" id="IPR014001">
    <property type="entry name" value="Helicase_ATP-bd"/>
</dbReference>
<dbReference type="GO" id="GO:0016787">
    <property type="term" value="F:hydrolase activity"/>
    <property type="evidence" value="ECO:0007669"/>
    <property type="project" value="UniProtKB-KW"/>
</dbReference>
<sequence length="704" mass="78990">MPVGSKIDRCHQGLTEIFGHSEYKGKQRDIIEAAISGIDVFVLAPTGMGKSICFQLPAVVEESGVTIVVSPLLALMKNREPSLETSYAGIDGVIEVASLREKGISVVSFTSETSSEDKLEIIRDLNDGVHHNRLLYITPESLCNAEFLGTLEPVYEDGGLNRLVVDEAHCISEWGHDFREGYRKLGVFRRRFKNVPVMALTASATDAVRRDIIHSLGMSEDNLFQAIHGFNRENLYYEVKCCPPRTSLSHMNEIAEYILDMHQRRGKSSCGIIYCRTRKLCDELGIFLRGKGLGARAYHKGLTPNTLDKTLRDWTDGTIGVVVATIAFGLGIDKGDVRYVIHYDLPKSMEGYYQETGRAGRDGLPAKCILYYTREDMSYIKSLISRSHSNRVQLADAQNGPAPSQRAGDSFSALVNFAENTDVCRHVLICRYFGEDATSDRDKDYCDSMCDVCKHPSETRQRKYKLTPLEDASRIANEWKNSSRTSSSNDVQTSSTGWKRPNSFSGTSNFEPKAKKHKSQTCAPTLITKPFSSASGLNKPFKTPFKSKSPSIRYHDVPEEIEEDNEHESEVPGADIDAQENSNLELTNYRHELARMPSPKPEAILDFEIEPEETFSQKINFSARRECIRTLALALCRGPWEQNTILQLAQNIEVRAHRFSSTTTGYKERMRARLDVVKVLVSGGDVQYEEEGEEVLEVVNEVCR</sequence>
<dbReference type="PROSITE" id="PS51194">
    <property type="entry name" value="HELICASE_CTER"/>
    <property type="match status" value="1"/>
</dbReference>